<evidence type="ECO:0000313" key="2">
    <source>
        <dbReference type="EMBL" id="KAF2876199.1"/>
    </source>
</evidence>
<name>A0A7C8MF95_9PLEO</name>
<reference evidence="2 3" key="1">
    <citation type="submission" date="2020-01" db="EMBL/GenBank/DDBJ databases">
        <authorList>
            <consortium name="DOE Joint Genome Institute"/>
            <person name="Haridas S."/>
            <person name="Albert R."/>
            <person name="Binder M."/>
            <person name="Bloem J."/>
            <person name="Labutti K."/>
            <person name="Salamov A."/>
            <person name="Andreopoulos B."/>
            <person name="Baker S.E."/>
            <person name="Barry K."/>
            <person name="Bills G."/>
            <person name="Bluhm B.H."/>
            <person name="Cannon C."/>
            <person name="Castanera R."/>
            <person name="Culley D.E."/>
            <person name="Daum C."/>
            <person name="Ezra D."/>
            <person name="Gonzalez J.B."/>
            <person name="Henrissat B."/>
            <person name="Kuo A."/>
            <person name="Liang C."/>
            <person name="Lipzen A."/>
            <person name="Lutzoni F."/>
            <person name="Magnuson J."/>
            <person name="Mondo S."/>
            <person name="Nolan M."/>
            <person name="Ohm R."/>
            <person name="Pangilinan J."/>
            <person name="Park H.-J.H."/>
            <person name="Ramirez L."/>
            <person name="Alfaro M."/>
            <person name="Sun H."/>
            <person name="Tritt A."/>
            <person name="Yoshinaga Y."/>
            <person name="Zwiers L.-H.L."/>
            <person name="Turgeon B.G."/>
            <person name="Goodwin S.B."/>
            <person name="Spatafora J.W."/>
            <person name="Crous P.W."/>
            <person name="Grigoriev I.V."/>
        </authorList>
    </citation>
    <scope>NUCLEOTIDE SEQUENCE [LARGE SCALE GENOMIC DNA]</scope>
    <source>
        <strain evidence="2 3">CBS 611.86</strain>
    </source>
</reference>
<evidence type="ECO:0000256" key="1">
    <source>
        <dbReference type="SAM" id="Phobius"/>
    </source>
</evidence>
<comment type="caution">
    <text evidence="2">The sequence shown here is derived from an EMBL/GenBank/DDBJ whole genome shotgun (WGS) entry which is preliminary data.</text>
</comment>
<proteinExistence type="predicted"/>
<evidence type="ECO:0000313" key="3">
    <source>
        <dbReference type="Proteomes" id="UP000481861"/>
    </source>
</evidence>
<keyword evidence="1" id="KW-1133">Transmembrane helix</keyword>
<keyword evidence="1" id="KW-0472">Membrane</keyword>
<sequence length="84" mass="9686">MLYNCVEMTKRRILDIPWINTVVYIAAIFTTLFIYDQRKMSASPKRSWRLKPSAKRRPSYTGTAIVLSQSRTFPLTNCPSGSKI</sequence>
<gene>
    <name evidence="2" type="ORF">BDV95DRAFT_560233</name>
</gene>
<feature type="transmembrane region" description="Helical" evidence="1">
    <location>
        <begin position="16"/>
        <end position="35"/>
    </location>
</feature>
<keyword evidence="3" id="KW-1185">Reference proteome</keyword>
<keyword evidence="1" id="KW-0812">Transmembrane</keyword>
<dbReference type="AlphaFoldDB" id="A0A7C8MF95"/>
<organism evidence="2 3">
    <name type="scientific">Massariosphaeria phaeospora</name>
    <dbReference type="NCBI Taxonomy" id="100035"/>
    <lineage>
        <taxon>Eukaryota</taxon>
        <taxon>Fungi</taxon>
        <taxon>Dikarya</taxon>
        <taxon>Ascomycota</taxon>
        <taxon>Pezizomycotina</taxon>
        <taxon>Dothideomycetes</taxon>
        <taxon>Pleosporomycetidae</taxon>
        <taxon>Pleosporales</taxon>
        <taxon>Pleosporales incertae sedis</taxon>
        <taxon>Massariosphaeria</taxon>
    </lineage>
</organism>
<dbReference type="Proteomes" id="UP000481861">
    <property type="component" value="Unassembled WGS sequence"/>
</dbReference>
<accession>A0A7C8MF95</accession>
<dbReference type="EMBL" id="JAADJZ010000003">
    <property type="protein sequence ID" value="KAF2876199.1"/>
    <property type="molecule type" value="Genomic_DNA"/>
</dbReference>
<protein>
    <submittedName>
        <fullName evidence="2">Uncharacterized protein</fullName>
    </submittedName>
</protein>